<keyword evidence="3" id="KW-1185">Reference proteome</keyword>
<keyword evidence="1" id="KW-1133">Transmembrane helix</keyword>
<dbReference type="EMBL" id="FORC01000001">
    <property type="protein sequence ID" value="SFI21849.1"/>
    <property type="molecule type" value="Genomic_DNA"/>
</dbReference>
<dbReference type="STRING" id="289370.SAMN05216602_0031"/>
<reference evidence="3" key="1">
    <citation type="submission" date="2016-10" db="EMBL/GenBank/DDBJ databases">
        <authorList>
            <person name="Varghese N."/>
            <person name="Submissions S."/>
        </authorList>
    </citation>
    <scope>NUCLEOTIDE SEQUENCE [LARGE SCALE GENOMIC DNA]</scope>
    <source>
        <strain evidence="3">LMG 22563</strain>
    </source>
</reference>
<evidence type="ECO:0000313" key="2">
    <source>
        <dbReference type="EMBL" id="SFI21849.1"/>
    </source>
</evidence>
<name>A0A1I3GEF7_9GAMM</name>
<feature type="transmembrane region" description="Helical" evidence="1">
    <location>
        <begin position="24"/>
        <end position="44"/>
    </location>
</feature>
<proteinExistence type="predicted"/>
<dbReference type="AlphaFoldDB" id="A0A1I3GEF7"/>
<dbReference type="Proteomes" id="UP000183018">
    <property type="component" value="Unassembled WGS sequence"/>
</dbReference>
<dbReference type="RefSeq" id="WP_074879420.1">
    <property type="nucleotide sequence ID" value="NZ_FORC01000001.1"/>
</dbReference>
<sequence length="107" mass="12100">MKQTDGFNASHLRPRRPGNWRLRFAAYLTALFAVFGILLMMAGTATLLGRPPALGNLNDSTSDASMLLVLGLILFWGGVVGWRKSRRRMRQRKMDLAMSPHLMKKRD</sequence>
<gene>
    <name evidence="2" type="ORF">SAMN05216602_0031</name>
</gene>
<dbReference type="OrthoDB" id="7033036at2"/>
<evidence type="ECO:0000313" key="3">
    <source>
        <dbReference type="Proteomes" id="UP000183018"/>
    </source>
</evidence>
<evidence type="ECO:0000256" key="1">
    <source>
        <dbReference type="SAM" id="Phobius"/>
    </source>
</evidence>
<keyword evidence="1" id="KW-0812">Transmembrane</keyword>
<organism evidence="2 3">
    <name type="scientific">Phytopseudomonas argentinensis</name>
    <dbReference type="NCBI Taxonomy" id="289370"/>
    <lineage>
        <taxon>Bacteria</taxon>
        <taxon>Pseudomonadati</taxon>
        <taxon>Pseudomonadota</taxon>
        <taxon>Gammaproteobacteria</taxon>
        <taxon>Pseudomonadales</taxon>
        <taxon>Pseudomonadaceae</taxon>
        <taxon>Phytopseudomonas</taxon>
    </lineage>
</organism>
<feature type="transmembrane region" description="Helical" evidence="1">
    <location>
        <begin position="64"/>
        <end position="82"/>
    </location>
</feature>
<accession>A0A1I3GEF7</accession>
<protein>
    <submittedName>
        <fullName evidence="2">Uncharacterized protein</fullName>
    </submittedName>
</protein>
<keyword evidence="1" id="KW-0472">Membrane</keyword>